<sequence>MTYPALRATRPAGRGRLTHAEHDLFRAAVVFAGAGVDSVLKQAVRSCIPIQVEKSDGAREKYIDFAAAYLQNQGTLNARQVAKLLVTTEPEQTLRAAYVDSLTGSSLQSQSQVTATLAALGLAEQRELFKDAKGLNPLFKARNEIAHEMDMTPSAVKGRGKRTRHERAMNTYVTMCHTGLDYCQRVLNALADEV</sequence>
<evidence type="ECO:0008006" key="3">
    <source>
        <dbReference type="Google" id="ProtNLM"/>
    </source>
</evidence>
<comment type="caution">
    <text evidence="1">The sequence shown here is derived from an EMBL/GenBank/DDBJ whole genome shotgun (WGS) entry which is preliminary data.</text>
</comment>
<name>A0A848KU91_9ACTN</name>
<protein>
    <recommendedName>
        <fullName evidence="3">RiboL-PSP-HEPN domain-containing protein</fullName>
    </recommendedName>
</protein>
<evidence type="ECO:0000313" key="2">
    <source>
        <dbReference type="Proteomes" id="UP000550729"/>
    </source>
</evidence>
<dbReference type="Proteomes" id="UP000550729">
    <property type="component" value="Unassembled WGS sequence"/>
</dbReference>
<proteinExistence type="predicted"/>
<reference evidence="1 2" key="1">
    <citation type="submission" date="2020-04" db="EMBL/GenBank/DDBJ databases">
        <title>Gordonia sp. nov. TBRC 11910.</title>
        <authorList>
            <person name="Suriyachadkun C."/>
        </authorList>
    </citation>
    <scope>NUCLEOTIDE SEQUENCE [LARGE SCALE GENOMIC DNA]</scope>
    <source>
        <strain evidence="1 2">TBRC 11910</strain>
    </source>
</reference>
<dbReference type="RefSeq" id="WP_170194294.1">
    <property type="nucleotide sequence ID" value="NZ_JABBNB010000010.1"/>
</dbReference>
<accession>A0A848KU91</accession>
<dbReference type="AlphaFoldDB" id="A0A848KU91"/>
<dbReference type="EMBL" id="JABBNB010000010">
    <property type="protein sequence ID" value="NMO01779.1"/>
    <property type="molecule type" value="Genomic_DNA"/>
</dbReference>
<gene>
    <name evidence="1" type="ORF">HH308_11200</name>
</gene>
<keyword evidence="2" id="KW-1185">Reference proteome</keyword>
<evidence type="ECO:0000313" key="1">
    <source>
        <dbReference type="EMBL" id="NMO01779.1"/>
    </source>
</evidence>
<organism evidence="1 2">
    <name type="scientific">Gordonia asplenii</name>
    <dbReference type="NCBI Taxonomy" id="2725283"/>
    <lineage>
        <taxon>Bacteria</taxon>
        <taxon>Bacillati</taxon>
        <taxon>Actinomycetota</taxon>
        <taxon>Actinomycetes</taxon>
        <taxon>Mycobacteriales</taxon>
        <taxon>Gordoniaceae</taxon>
        <taxon>Gordonia</taxon>
    </lineage>
</organism>